<evidence type="ECO:0000256" key="4">
    <source>
        <dbReference type="ARBA" id="ARBA00022989"/>
    </source>
</evidence>
<feature type="transmembrane region" description="Helical" evidence="6">
    <location>
        <begin position="195"/>
        <end position="213"/>
    </location>
</feature>
<dbReference type="GO" id="GO:0005886">
    <property type="term" value="C:plasma membrane"/>
    <property type="evidence" value="ECO:0007669"/>
    <property type="project" value="UniProtKB-SubCell"/>
</dbReference>
<name>A0A346NKM6_9ALTE</name>
<dbReference type="AlphaFoldDB" id="A0A346NKM6"/>
<feature type="transmembrane region" description="Helical" evidence="6">
    <location>
        <begin position="38"/>
        <end position="56"/>
    </location>
</feature>
<gene>
    <name evidence="8" type="ORF">D0Y50_06680</name>
</gene>
<dbReference type="GO" id="GO:0022904">
    <property type="term" value="P:respiratory electron transport chain"/>
    <property type="evidence" value="ECO:0007669"/>
    <property type="project" value="InterPro"/>
</dbReference>
<dbReference type="GO" id="GO:0020037">
    <property type="term" value="F:heme binding"/>
    <property type="evidence" value="ECO:0007669"/>
    <property type="project" value="TreeGrafter"/>
</dbReference>
<dbReference type="PANTHER" id="PTHR30485:SF2">
    <property type="entry name" value="BLL0597 PROTEIN"/>
    <property type="match status" value="1"/>
</dbReference>
<dbReference type="Gene3D" id="1.20.950.20">
    <property type="entry name" value="Transmembrane di-heme cytochromes, Chain C"/>
    <property type="match status" value="1"/>
</dbReference>
<dbReference type="RefSeq" id="WP_117316082.1">
    <property type="nucleotide sequence ID" value="NZ_CP031769.1"/>
</dbReference>
<dbReference type="Proteomes" id="UP000262073">
    <property type="component" value="Chromosome"/>
</dbReference>
<evidence type="ECO:0000313" key="8">
    <source>
        <dbReference type="EMBL" id="AXR06083.1"/>
    </source>
</evidence>
<dbReference type="InterPro" id="IPR051542">
    <property type="entry name" value="Hydrogenase_cytochrome"/>
</dbReference>
<keyword evidence="2" id="KW-1003">Cell membrane</keyword>
<comment type="subcellular location">
    <subcellularLocation>
        <location evidence="1">Cell membrane</location>
        <topology evidence="1">Multi-pass membrane protein</topology>
    </subcellularLocation>
</comment>
<dbReference type="Pfam" id="PF01292">
    <property type="entry name" value="Ni_hydr_CYTB"/>
    <property type="match status" value="1"/>
</dbReference>
<evidence type="ECO:0000256" key="6">
    <source>
        <dbReference type="SAM" id="Phobius"/>
    </source>
</evidence>
<sequence length="226" mass="25886">MQSNLIWDIPTRLFHWLLVGGLLVQYITAEWMDDAMQWHFYSGYFLLGLLIFRLWWGLIGPDYAKFSSFVTGPARVYQYSRQVLSRHHEDHAGHNPLGGWVVLLMLFLVTCQAVSGLFLTDDVFLDGPWRNAVEESTQDFMNFIHHRFFNLLLWLIGLHVAAIAFYSFYKGQKLVPAMFHGKKVTKAKGITSSKLMLAIVLALCSAALTYYIVELAPPKAAVEAYY</sequence>
<evidence type="ECO:0000256" key="5">
    <source>
        <dbReference type="ARBA" id="ARBA00023136"/>
    </source>
</evidence>
<dbReference type="InterPro" id="IPR016174">
    <property type="entry name" value="Di-haem_cyt_TM"/>
</dbReference>
<evidence type="ECO:0000259" key="7">
    <source>
        <dbReference type="Pfam" id="PF01292"/>
    </source>
</evidence>
<keyword evidence="9" id="KW-1185">Reference proteome</keyword>
<dbReference type="EMBL" id="CP031769">
    <property type="protein sequence ID" value="AXR06083.1"/>
    <property type="molecule type" value="Genomic_DNA"/>
</dbReference>
<dbReference type="KEGG" id="salm:D0Y50_06680"/>
<protein>
    <submittedName>
        <fullName evidence="8">Cytochrome B</fullName>
    </submittedName>
</protein>
<dbReference type="OrthoDB" id="196472at2"/>
<keyword evidence="5 6" id="KW-0472">Membrane</keyword>
<keyword evidence="4 6" id="KW-1133">Transmembrane helix</keyword>
<evidence type="ECO:0000256" key="2">
    <source>
        <dbReference type="ARBA" id="ARBA00022475"/>
    </source>
</evidence>
<feature type="transmembrane region" description="Helical" evidence="6">
    <location>
        <begin position="97"/>
        <end position="119"/>
    </location>
</feature>
<dbReference type="SUPFAM" id="SSF81342">
    <property type="entry name" value="Transmembrane di-heme cytochromes"/>
    <property type="match status" value="1"/>
</dbReference>
<keyword evidence="3 6" id="KW-0812">Transmembrane</keyword>
<feature type="domain" description="Cytochrome b561 bacterial/Ni-hydrogenase" evidence="7">
    <location>
        <begin position="7"/>
        <end position="181"/>
    </location>
</feature>
<feature type="transmembrane region" description="Helical" evidence="6">
    <location>
        <begin position="148"/>
        <end position="169"/>
    </location>
</feature>
<accession>A0A346NKM6</accession>
<reference evidence="8 9" key="1">
    <citation type="submission" date="2018-08" db="EMBL/GenBank/DDBJ databases">
        <title>Salinimonas sediminis sp. nov., a piezophilic bacterium isolated from a deep-sea sediment sample from the New Britain Trench.</title>
        <authorList>
            <person name="Cao J."/>
        </authorList>
    </citation>
    <scope>NUCLEOTIDE SEQUENCE [LARGE SCALE GENOMIC DNA]</scope>
    <source>
        <strain evidence="8 9">N102</strain>
    </source>
</reference>
<evidence type="ECO:0000256" key="3">
    <source>
        <dbReference type="ARBA" id="ARBA00022692"/>
    </source>
</evidence>
<evidence type="ECO:0000313" key="9">
    <source>
        <dbReference type="Proteomes" id="UP000262073"/>
    </source>
</evidence>
<organism evidence="8 9">
    <name type="scientific">Salinimonas sediminis</name>
    <dbReference type="NCBI Taxonomy" id="2303538"/>
    <lineage>
        <taxon>Bacteria</taxon>
        <taxon>Pseudomonadati</taxon>
        <taxon>Pseudomonadota</taxon>
        <taxon>Gammaproteobacteria</taxon>
        <taxon>Alteromonadales</taxon>
        <taxon>Alteromonadaceae</taxon>
        <taxon>Alteromonas/Salinimonas group</taxon>
        <taxon>Salinimonas</taxon>
    </lineage>
</organism>
<dbReference type="PANTHER" id="PTHR30485">
    <property type="entry name" value="NI/FE-HYDROGENASE 1 B-TYPE CYTOCHROME SUBUNIT"/>
    <property type="match status" value="1"/>
</dbReference>
<dbReference type="InterPro" id="IPR011577">
    <property type="entry name" value="Cyt_b561_bac/Ni-Hgenase"/>
</dbReference>
<dbReference type="GO" id="GO:0009055">
    <property type="term" value="F:electron transfer activity"/>
    <property type="evidence" value="ECO:0007669"/>
    <property type="project" value="InterPro"/>
</dbReference>
<proteinExistence type="predicted"/>
<evidence type="ECO:0000256" key="1">
    <source>
        <dbReference type="ARBA" id="ARBA00004651"/>
    </source>
</evidence>
<feature type="transmembrane region" description="Helical" evidence="6">
    <location>
        <begin position="12"/>
        <end position="32"/>
    </location>
</feature>